<accession>A0A6J5FYZ9</accession>
<protein>
    <submittedName>
        <fullName evidence="1">Uncharacterized protein</fullName>
    </submittedName>
</protein>
<gene>
    <name evidence="1" type="ORF">LMG28688_02589</name>
</gene>
<proteinExistence type="predicted"/>
<dbReference type="AlphaFoldDB" id="A0A6J5FYZ9"/>
<dbReference type="Proteomes" id="UP000494119">
    <property type="component" value="Unassembled WGS sequence"/>
</dbReference>
<organism evidence="1 2">
    <name type="scientific">Paraburkholderia caffeinitolerans</name>
    <dbReference type="NCBI Taxonomy" id="1723730"/>
    <lineage>
        <taxon>Bacteria</taxon>
        <taxon>Pseudomonadati</taxon>
        <taxon>Pseudomonadota</taxon>
        <taxon>Betaproteobacteria</taxon>
        <taxon>Burkholderiales</taxon>
        <taxon>Burkholderiaceae</taxon>
        <taxon>Paraburkholderia</taxon>
    </lineage>
</organism>
<reference evidence="1 2" key="1">
    <citation type="submission" date="2020-04" db="EMBL/GenBank/DDBJ databases">
        <authorList>
            <person name="De Canck E."/>
        </authorList>
    </citation>
    <scope>NUCLEOTIDE SEQUENCE [LARGE SCALE GENOMIC DNA]</scope>
    <source>
        <strain evidence="1 2">LMG 28688</strain>
    </source>
</reference>
<evidence type="ECO:0000313" key="1">
    <source>
        <dbReference type="EMBL" id="CAB3787949.1"/>
    </source>
</evidence>
<evidence type="ECO:0000313" key="2">
    <source>
        <dbReference type="Proteomes" id="UP000494119"/>
    </source>
</evidence>
<keyword evidence="2" id="KW-1185">Reference proteome</keyword>
<dbReference type="EMBL" id="CADIKL010000010">
    <property type="protein sequence ID" value="CAB3787949.1"/>
    <property type="molecule type" value="Genomic_DNA"/>
</dbReference>
<sequence length="483" mass="52544">MRNQFFRTGRLVLGRGPTSHEVFYRMARQGSVDMLDQFPDVDVPMTIVGETGVQLFDWNTTMEGLLLGQSAKALNLIGTKGESLTGKFAKVKDLQDTMTWQKHTALELSEGVEIRGRVKMLKKYNRNEILAVVELPNGTSVEILAGEVIAALGAGKERLLDVQTQKRYSSLERPFGEYITGSQAVSTGLAIESGCAVLVAGDGPTALWAAEVCMGYGAIPYVVGPNSGFAFSNANPGGRNSKTLKRLLENGLIYTGDIAGFEERDQFHDFSDMREAGIVTHFKNVTNLSSGAFRSTTALPVCRVVSAIGSMPSSMSLFDSYTVNDFGPIVVEGLEGRAAVGIATTDRDIMLVGAQAHSIGVGMGFKALFDAQGSRVEQPGPGIVTNRANVRAMLRERGRVKLGAQASEMDTIQALFIHDELDVMTANQAELSHFLQISAGVPKLAAGEIAAKVIEERKRYFRENRDFTPLDFVEELRKMEVRM</sequence>
<name>A0A6J5FYZ9_9BURK</name>